<sequence>MAENQTYLIVQTEHIRYLTLKRTKKDKTIKDESFFIPAQKEEGLTQEAKGRIQCNTTQLPCQRLKNVTKQLSYLAKIKKSADFVNTHKNIRYYMSYSVKNNKNLISPSLTLQHYNCSYSAKFGETNQLICSIHLMNEDFFINNNIKC</sequence>
<reference evidence="1 2" key="1">
    <citation type="submission" date="2014-06" db="EMBL/GenBank/DDBJ databases">
        <authorList>
            <person name="Swart Estienne"/>
        </authorList>
    </citation>
    <scope>NUCLEOTIDE SEQUENCE [LARGE SCALE GENOMIC DNA]</scope>
    <source>
        <strain evidence="1 2">130c</strain>
    </source>
</reference>
<gene>
    <name evidence="1" type="primary">Contig2414.g2595</name>
    <name evidence="1" type="ORF">STYLEM_7464</name>
</gene>
<dbReference type="Proteomes" id="UP000039865">
    <property type="component" value="Unassembled WGS sequence"/>
</dbReference>
<proteinExistence type="predicted"/>
<name>A0A078A9F1_STYLE</name>
<evidence type="ECO:0000313" key="2">
    <source>
        <dbReference type="Proteomes" id="UP000039865"/>
    </source>
</evidence>
<dbReference type="AlphaFoldDB" id="A0A078A9F1"/>
<dbReference type="InParanoid" id="A0A078A9F1"/>
<keyword evidence="2" id="KW-1185">Reference proteome</keyword>
<evidence type="ECO:0000313" key="1">
    <source>
        <dbReference type="EMBL" id="CDW78486.1"/>
    </source>
</evidence>
<organism evidence="1 2">
    <name type="scientific">Stylonychia lemnae</name>
    <name type="common">Ciliate</name>
    <dbReference type="NCBI Taxonomy" id="5949"/>
    <lineage>
        <taxon>Eukaryota</taxon>
        <taxon>Sar</taxon>
        <taxon>Alveolata</taxon>
        <taxon>Ciliophora</taxon>
        <taxon>Intramacronucleata</taxon>
        <taxon>Spirotrichea</taxon>
        <taxon>Stichotrichia</taxon>
        <taxon>Sporadotrichida</taxon>
        <taxon>Oxytrichidae</taxon>
        <taxon>Stylonychinae</taxon>
        <taxon>Stylonychia</taxon>
    </lineage>
</organism>
<accession>A0A078A9F1</accession>
<dbReference type="EMBL" id="CCKQ01007143">
    <property type="protein sequence ID" value="CDW78486.1"/>
    <property type="molecule type" value="Genomic_DNA"/>
</dbReference>
<protein>
    <submittedName>
        <fullName evidence="1">Uncharacterized protein</fullName>
    </submittedName>
</protein>